<dbReference type="Proteomes" id="UP000516235">
    <property type="component" value="Chromosome"/>
</dbReference>
<evidence type="ECO:0000259" key="2">
    <source>
        <dbReference type="Pfam" id="PF26371"/>
    </source>
</evidence>
<keyword evidence="1" id="KW-0812">Transmembrane</keyword>
<dbReference type="RefSeq" id="WP_171193857.1">
    <property type="nucleotide sequence ID" value="NZ_CP061032.1"/>
</dbReference>
<evidence type="ECO:0000313" key="5">
    <source>
        <dbReference type="Proteomes" id="UP000516235"/>
    </source>
</evidence>
<gene>
    <name evidence="3" type="ORF">H7348_02545</name>
    <name evidence="4" type="ORF">IAU68_10650</name>
</gene>
<protein>
    <recommendedName>
        <fullName evidence="2">Terminal beta-(1-&gt;2)-arabinofuranosyltransferase C-terminal domain-containing protein</fullName>
    </recommendedName>
</protein>
<organism evidence="4 5">
    <name type="scientific">Corynebacterium lujinxingii</name>
    <dbReference type="NCBI Taxonomy" id="2763010"/>
    <lineage>
        <taxon>Bacteria</taxon>
        <taxon>Bacillati</taxon>
        <taxon>Actinomycetota</taxon>
        <taxon>Actinomycetes</taxon>
        <taxon>Mycobacteriales</taxon>
        <taxon>Corynebacteriaceae</taxon>
        <taxon>Corynebacterium</taxon>
    </lineage>
</organism>
<feature type="transmembrane region" description="Helical" evidence="1">
    <location>
        <begin position="107"/>
        <end position="126"/>
    </location>
</feature>
<dbReference type="InterPro" id="IPR058983">
    <property type="entry name" value="AftB_C"/>
</dbReference>
<dbReference type="Proteomes" id="UP000642876">
    <property type="component" value="Unassembled WGS sequence"/>
</dbReference>
<keyword evidence="1" id="KW-0472">Membrane</keyword>
<dbReference type="AlphaFoldDB" id="A0A7H0JYH6"/>
<feature type="transmembrane region" description="Helical" evidence="1">
    <location>
        <begin position="256"/>
        <end position="276"/>
    </location>
</feature>
<feature type="transmembrane region" description="Helical" evidence="1">
    <location>
        <begin position="307"/>
        <end position="325"/>
    </location>
</feature>
<reference evidence="5 6" key="1">
    <citation type="submission" date="2020-08" db="EMBL/GenBank/DDBJ databases">
        <title>novel species in genus Corynebacterium.</title>
        <authorList>
            <person name="Zhang G."/>
        </authorList>
    </citation>
    <scope>NUCLEOTIDE SEQUENCE [LARGE SCALE GENOMIC DNA]</scope>
    <source>
        <strain evidence="5 6">zg-917</strain>
        <strain evidence="4">Zg-917</strain>
    </source>
</reference>
<evidence type="ECO:0000313" key="4">
    <source>
        <dbReference type="EMBL" id="QNP90092.1"/>
    </source>
</evidence>
<evidence type="ECO:0000256" key="1">
    <source>
        <dbReference type="SAM" id="Phobius"/>
    </source>
</evidence>
<dbReference type="EMBL" id="CP061032">
    <property type="protein sequence ID" value="QNP90092.1"/>
    <property type="molecule type" value="Genomic_DNA"/>
</dbReference>
<feature type="domain" description="Terminal beta-(1-&gt;2)-arabinofuranosyltransferase C-terminal" evidence="2">
    <location>
        <begin position="396"/>
        <end position="574"/>
    </location>
</feature>
<evidence type="ECO:0000313" key="3">
    <source>
        <dbReference type="EMBL" id="MBC3178201.1"/>
    </source>
</evidence>
<accession>A0A7H0JYH6</accession>
<feature type="transmembrane region" description="Helical" evidence="1">
    <location>
        <begin position="84"/>
        <end position="102"/>
    </location>
</feature>
<name>A0A7H0JYH6_9CORY</name>
<feature type="transmembrane region" description="Helical" evidence="1">
    <location>
        <begin position="138"/>
        <end position="156"/>
    </location>
</feature>
<dbReference type="KEGG" id="cluj:IAU68_10650"/>
<proteinExistence type="predicted"/>
<evidence type="ECO:0000313" key="6">
    <source>
        <dbReference type="Proteomes" id="UP000642876"/>
    </source>
</evidence>
<sequence>MTKNARISALAAAVVAGVAAFWGGWLRRWMSDDGLIVLRTVRNLLAGNGPVFNAGERVEANTSTLWQYLITAFAWITDARLESIAMWLALLCTVAAAATATYASGRFWGRVGPVIPLGIIIYIALPPARDFATSGLEWGLSLLWIAIWWALLVAWAEEPLRRRAPLAGYLLAFWCGMSWLVRPELALYGGVTGILLIAFTPRKTPGILAAALPVPAAYQIFRMGYYGLLTPHTAVAKSASGSEWRSGFEYFADFFGYYWLALPIIGAATVAVWQLWGARGRRLAIVLLTTGVALTHILYVLRVGGDFMHGRMWLLPLFALLLPVMAAPYNRIVAAVGMAIVVWATVIVLRAHPVDWEPYNTGEKELGIVDERDFWTMAVKRPAGDPPMFAEDFTTSKLMRNWEDALERGMDEDSAQMSLAYVSEDPELYEWFIRDREAIDSDLRNQPLTIYMVNLGMTSMNAPLNVRVLDTVGLATPIAARMPRDPDGRVGHDKALDQIWQAADADTDLDKLPEFVDKQQARQARAALRTEEIAELLATSREPMSWGRFWANVRYSLGPGRTLMLDDDPSTYLDDATLREISAGEDPGLTGRQIAWEREK</sequence>
<dbReference type="EMBL" id="JACMYE010000002">
    <property type="protein sequence ID" value="MBC3178201.1"/>
    <property type="molecule type" value="Genomic_DNA"/>
</dbReference>
<feature type="transmembrane region" description="Helical" evidence="1">
    <location>
        <begin position="332"/>
        <end position="351"/>
    </location>
</feature>
<keyword evidence="6" id="KW-1185">Reference proteome</keyword>
<feature type="transmembrane region" description="Helical" evidence="1">
    <location>
        <begin position="7"/>
        <end position="25"/>
    </location>
</feature>
<feature type="transmembrane region" description="Helical" evidence="1">
    <location>
        <begin position="283"/>
        <end position="301"/>
    </location>
</feature>
<keyword evidence="1" id="KW-1133">Transmembrane helix</keyword>
<dbReference type="Pfam" id="PF26371">
    <property type="entry name" value="AftB_C"/>
    <property type="match status" value="1"/>
</dbReference>